<dbReference type="InterPro" id="IPR016181">
    <property type="entry name" value="Acyl_CoA_acyltransferase"/>
</dbReference>
<evidence type="ECO:0000313" key="2">
    <source>
        <dbReference type="EMBL" id="NYZ19031.1"/>
    </source>
</evidence>
<name>A0ABX2T405_9PROT</name>
<dbReference type="CDD" id="cd04301">
    <property type="entry name" value="NAT_SF"/>
    <property type="match status" value="1"/>
</dbReference>
<accession>A0ABX2T405</accession>
<proteinExistence type="predicted"/>
<comment type="caution">
    <text evidence="2">The sequence shown here is derived from an EMBL/GenBank/DDBJ whole genome shotgun (WGS) entry which is preliminary data.</text>
</comment>
<keyword evidence="3" id="KW-1185">Reference proteome</keyword>
<dbReference type="RefSeq" id="WP_180280717.1">
    <property type="nucleotide sequence ID" value="NZ_JABFDB010000001.1"/>
</dbReference>
<reference evidence="2 3" key="1">
    <citation type="submission" date="2020-05" db="EMBL/GenBank/DDBJ databases">
        <title>Azospirillum oleiclasticum sp. nov, a nitrogen-fixing and heavy crude oil-emulsifying bacterium isolated from the crude oil of Yumen Oilfield.</title>
        <authorList>
            <person name="Wu D."/>
            <person name="Cai M."/>
            <person name="Zhang X."/>
        </authorList>
    </citation>
    <scope>NUCLEOTIDE SEQUENCE [LARGE SCALE GENOMIC DNA]</scope>
    <source>
        <strain evidence="2 3">ROY-1-1-2</strain>
    </source>
</reference>
<gene>
    <name evidence="2" type="ORF">HND93_04850</name>
</gene>
<dbReference type="PROSITE" id="PS51186">
    <property type="entry name" value="GNAT"/>
    <property type="match status" value="1"/>
</dbReference>
<dbReference type="Gene3D" id="3.40.630.30">
    <property type="match status" value="1"/>
</dbReference>
<protein>
    <submittedName>
        <fullName evidence="2">GNAT family N-acetyltransferase</fullName>
    </submittedName>
</protein>
<dbReference type="Proteomes" id="UP000584642">
    <property type="component" value="Unassembled WGS sequence"/>
</dbReference>
<dbReference type="EMBL" id="JABFDB010000001">
    <property type="protein sequence ID" value="NYZ19031.1"/>
    <property type="molecule type" value="Genomic_DNA"/>
</dbReference>
<evidence type="ECO:0000313" key="3">
    <source>
        <dbReference type="Proteomes" id="UP000584642"/>
    </source>
</evidence>
<feature type="domain" description="N-acetyltransferase" evidence="1">
    <location>
        <begin position="2"/>
        <end position="163"/>
    </location>
</feature>
<sequence length="186" mass="20326">MPVFRKLFPAERGHYRDHLLRLGVSDRYARFAGTVGDAVIDRHVARMDWTRTTVIAAVERGAIVGAVELCTDRTVWPDNAEIAISVEAAHQSGGIGSVLVRRALTVARNRSVARVHLLCLAENRRMRAMMRRLGARQEADGGEVTAIVELPRPSQYSLALEALEDGAGAVNSLLDHMHGGRALRAA</sequence>
<dbReference type="SUPFAM" id="SSF55729">
    <property type="entry name" value="Acyl-CoA N-acyltransferases (Nat)"/>
    <property type="match status" value="1"/>
</dbReference>
<evidence type="ECO:0000259" key="1">
    <source>
        <dbReference type="PROSITE" id="PS51186"/>
    </source>
</evidence>
<dbReference type="Pfam" id="PF00583">
    <property type="entry name" value="Acetyltransf_1"/>
    <property type="match status" value="1"/>
</dbReference>
<dbReference type="InterPro" id="IPR000182">
    <property type="entry name" value="GNAT_dom"/>
</dbReference>
<organism evidence="2 3">
    <name type="scientific">Azospirillum oleiclasticum</name>
    <dbReference type="NCBI Taxonomy" id="2735135"/>
    <lineage>
        <taxon>Bacteria</taxon>
        <taxon>Pseudomonadati</taxon>
        <taxon>Pseudomonadota</taxon>
        <taxon>Alphaproteobacteria</taxon>
        <taxon>Rhodospirillales</taxon>
        <taxon>Azospirillaceae</taxon>
        <taxon>Azospirillum</taxon>
    </lineage>
</organism>